<comment type="caution">
    <text evidence="2">The sequence shown here is derived from an EMBL/GenBank/DDBJ whole genome shotgun (WGS) entry which is preliminary data.</text>
</comment>
<keyword evidence="1" id="KW-0812">Transmembrane</keyword>
<keyword evidence="1" id="KW-0472">Membrane</keyword>
<protein>
    <submittedName>
        <fullName evidence="2">DUF3526 domain-containing protein</fullName>
    </submittedName>
</protein>
<keyword evidence="3" id="KW-1185">Reference proteome</keyword>
<feature type="transmembrane region" description="Helical" evidence="1">
    <location>
        <begin position="134"/>
        <end position="152"/>
    </location>
</feature>
<keyword evidence="1" id="KW-1133">Transmembrane helix</keyword>
<feature type="transmembrane region" description="Helical" evidence="1">
    <location>
        <begin position="25"/>
        <end position="45"/>
    </location>
</feature>
<dbReference type="Pfam" id="PF12040">
    <property type="entry name" value="DUF3526"/>
    <property type="match status" value="1"/>
</dbReference>
<dbReference type="EMBL" id="JASHIF010000022">
    <property type="protein sequence ID" value="MDI9861761.1"/>
    <property type="molecule type" value="Genomic_DNA"/>
</dbReference>
<sequence length="481" mass="55502">MRFWILKILAKQVWQHTIKSRSTKVLMVLFNALLLFSVFTGYFTMENHHENTEHYHTKVREGWEKSPDKHPHRMAHYGYVAFRENYPLSFFDFGMDSYLGNAVFLEAHRQNTVNFSEASFSGGLLRFGELSCALILQLLIPLLLIFWGFDLITKERENGTLKILLTQAISWQELIWGKTLGLFILSLTILLPIILISSILLVMSLDSHTGLEPIVRWGLMILSYLIFIGIVCILTILISAKSQSSKSALTQLIGCWLVFTLVLPKISQVAGQNMYHSPSKIEFDTAIEAELIKLGDSHNPNDPHFSALKDSLLKAYGVDSTHKLPFNYGGVVMQEGERLSAEVFNRHQKQLVQSYEQQQDIVRKTAIINPFMAIKNISMGLSGTDYANYQDFQKQTEAYRYQLAQHMNQLQIKLISNQKRKPTEKNYSISQKYWASFPDFEYRFLSLETVLKSEVYSFLAMAIWLFGLFFLIKNQERKFKV</sequence>
<dbReference type="InterPro" id="IPR021913">
    <property type="entry name" value="DUF3526"/>
</dbReference>
<organism evidence="2 3">
    <name type="scientific">Flectobacillus roseus</name>
    <dbReference type="NCBI Taxonomy" id="502259"/>
    <lineage>
        <taxon>Bacteria</taxon>
        <taxon>Pseudomonadati</taxon>
        <taxon>Bacteroidota</taxon>
        <taxon>Cytophagia</taxon>
        <taxon>Cytophagales</taxon>
        <taxon>Flectobacillaceae</taxon>
        <taxon>Flectobacillus</taxon>
    </lineage>
</organism>
<dbReference type="PANTHER" id="PTHR43471">
    <property type="entry name" value="ABC TRANSPORTER PERMEASE"/>
    <property type="match status" value="1"/>
</dbReference>
<evidence type="ECO:0000313" key="3">
    <source>
        <dbReference type="Proteomes" id="UP001236507"/>
    </source>
</evidence>
<gene>
    <name evidence="2" type="ORF">QM524_21250</name>
</gene>
<proteinExistence type="predicted"/>
<feature type="transmembrane region" description="Helical" evidence="1">
    <location>
        <begin position="180"/>
        <end position="202"/>
    </location>
</feature>
<name>A0ABT6YF35_9BACT</name>
<feature type="transmembrane region" description="Helical" evidence="1">
    <location>
        <begin position="249"/>
        <end position="267"/>
    </location>
</feature>
<dbReference type="Proteomes" id="UP001236507">
    <property type="component" value="Unassembled WGS sequence"/>
</dbReference>
<dbReference type="PANTHER" id="PTHR43471:SF1">
    <property type="entry name" value="ABC TRANSPORTER PERMEASE PROTEIN NOSY-RELATED"/>
    <property type="match status" value="1"/>
</dbReference>
<feature type="transmembrane region" description="Helical" evidence="1">
    <location>
        <begin position="455"/>
        <end position="472"/>
    </location>
</feature>
<evidence type="ECO:0000313" key="2">
    <source>
        <dbReference type="EMBL" id="MDI9861761.1"/>
    </source>
</evidence>
<feature type="transmembrane region" description="Helical" evidence="1">
    <location>
        <begin position="214"/>
        <end position="237"/>
    </location>
</feature>
<dbReference type="RefSeq" id="WP_283346123.1">
    <property type="nucleotide sequence ID" value="NZ_JASHIF010000022.1"/>
</dbReference>
<evidence type="ECO:0000256" key="1">
    <source>
        <dbReference type="SAM" id="Phobius"/>
    </source>
</evidence>
<accession>A0ABT6YF35</accession>
<reference evidence="2 3" key="1">
    <citation type="submission" date="2023-05" db="EMBL/GenBank/DDBJ databases">
        <title>Novel species of genus Flectobacillus isolated from stream in China.</title>
        <authorList>
            <person name="Lu H."/>
        </authorList>
    </citation>
    <scope>NUCLEOTIDE SEQUENCE [LARGE SCALE GENOMIC DNA]</scope>
    <source>
        <strain evidence="2 3">KCTC 42575</strain>
    </source>
</reference>